<keyword evidence="5 7" id="KW-1133">Transmembrane helix</keyword>
<dbReference type="OrthoDB" id="9807748at2"/>
<sequence length="258" mass="25955">MNLTIPLATIEVVMLAGVRIAAFLVIAPPFAHGAVPGRIKAMLAVGIGLAVAPRAARAEGAGTSMAAGTGQFLADLVMQVVIGAALGFLVMLVFSAVQAAGNMIDLFAGFQLAAAFDPMSMSNGAQFSRLYQMTATVLLLVTGAYQVVIGGLVRTFDALPLGTGLDLAKTASAAATGLTDMFVASLQVAGPLIAVLFLADAGLGLLTRVAPALNAFALGFPLKILMTVTLGAAAYLALPEVVGALTGDAVGTLLKVGR</sequence>
<evidence type="ECO:0000256" key="5">
    <source>
        <dbReference type="ARBA" id="ARBA00022989"/>
    </source>
</evidence>
<dbReference type="GO" id="GO:0005886">
    <property type="term" value="C:plasma membrane"/>
    <property type="evidence" value="ECO:0007669"/>
    <property type="project" value="UniProtKB-SubCell"/>
</dbReference>
<feature type="transmembrane region" description="Helical" evidence="7">
    <location>
        <begin position="130"/>
        <end position="153"/>
    </location>
</feature>
<accession>A0A0A0BK69</accession>
<dbReference type="RefSeq" id="WP_043609743.1">
    <property type="nucleotide sequence ID" value="NZ_AXCY01000141.1"/>
</dbReference>
<comment type="caution">
    <text evidence="8">The sequence shown here is derived from an EMBL/GenBank/DDBJ whole genome shotgun (WGS) entry which is preliminary data.</text>
</comment>
<name>A0A0A0BK69_9CELL</name>
<organism evidence="8 9">
    <name type="scientific">Cellulomonas carbonis T26</name>
    <dbReference type="NCBI Taxonomy" id="947969"/>
    <lineage>
        <taxon>Bacteria</taxon>
        <taxon>Bacillati</taxon>
        <taxon>Actinomycetota</taxon>
        <taxon>Actinomycetes</taxon>
        <taxon>Micrococcales</taxon>
        <taxon>Cellulomonadaceae</taxon>
        <taxon>Cellulomonas</taxon>
    </lineage>
</organism>
<dbReference type="EMBL" id="AXCY01000141">
    <property type="protein sequence ID" value="KGM08918.1"/>
    <property type="molecule type" value="Genomic_DNA"/>
</dbReference>
<dbReference type="PRINTS" id="PR00953">
    <property type="entry name" value="TYPE3IMRPROT"/>
</dbReference>
<evidence type="ECO:0000256" key="1">
    <source>
        <dbReference type="ARBA" id="ARBA00004651"/>
    </source>
</evidence>
<keyword evidence="8" id="KW-0966">Cell projection</keyword>
<evidence type="ECO:0000313" key="8">
    <source>
        <dbReference type="EMBL" id="KGM08918.1"/>
    </source>
</evidence>
<keyword evidence="6 7" id="KW-0472">Membrane</keyword>
<gene>
    <name evidence="8" type="ORF">N868_05715</name>
</gene>
<evidence type="ECO:0000256" key="3">
    <source>
        <dbReference type="ARBA" id="ARBA00022475"/>
    </source>
</evidence>
<dbReference type="Pfam" id="PF01311">
    <property type="entry name" value="Bac_export_1"/>
    <property type="match status" value="1"/>
</dbReference>
<dbReference type="GO" id="GO:0006605">
    <property type="term" value="P:protein targeting"/>
    <property type="evidence" value="ECO:0007669"/>
    <property type="project" value="InterPro"/>
</dbReference>
<feature type="transmembrane region" description="Helical" evidence="7">
    <location>
        <begin position="6"/>
        <end position="27"/>
    </location>
</feature>
<evidence type="ECO:0000256" key="2">
    <source>
        <dbReference type="ARBA" id="ARBA00009772"/>
    </source>
</evidence>
<dbReference type="PANTHER" id="PTHR30065">
    <property type="entry name" value="FLAGELLAR BIOSYNTHETIC PROTEIN FLIR"/>
    <property type="match status" value="1"/>
</dbReference>
<keyword evidence="4 7" id="KW-0812">Transmembrane</keyword>
<protein>
    <submittedName>
        <fullName evidence="8">Flagellar biosynthesis protein FliR</fullName>
    </submittedName>
</protein>
<keyword evidence="3" id="KW-1003">Cell membrane</keyword>
<dbReference type="Proteomes" id="UP000029839">
    <property type="component" value="Unassembled WGS sequence"/>
</dbReference>
<proteinExistence type="inferred from homology"/>
<reference evidence="8 9" key="1">
    <citation type="submission" date="2013-08" db="EMBL/GenBank/DDBJ databases">
        <title>Genome sequencing of Cellulomonas carbonis T26.</title>
        <authorList>
            <person name="Chen F."/>
            <person name="Li Y."/>
            <person name="Wang G."/>
        </authorList>
    </citation>
    <scope>NUCLEOTIDE SEQUENCE [LARGE SCALE GENOMIC DNA]</scope>
    <source>
        <strain evidence="8 9">T26</strain>
    </source>
</reference>
<evidence type="ECO:0000256" key="6">
    <source>
        <dbReference type="ARBA" id="ARBA00023136"/>
    </source>
</evidence>
<feature type="transmembrane region" description="Helical" evidence="7">
    <location>
        <begin position="39"/>
        <end position="56"/>
    </location>
</feature>
<keyword evidence="8" id="KW-0969">Cilium</keyword>
<feature type="transmembrane region" description="Helical" evidence="7">
    <location>
        <begin position="76"/>
        <end position="97"/>
    </location>
</feature>
<feature type="transmembrane region" description="Helical" evidence="7">
    <location>
        <begin position="188"/>
        <end position="206"/>
    </location>
</feature>
<dbReference type="AlphaFoldDB" id="A0A0A0BK69"/>
<keyword evidence="8" id="KW-0282">Flagellum</keyword>
<keyword evidence="9" id="KW-1185">Reference proteome</keyword>
<dbReference type="InterPro" id="IPR002010">
    <property type="entry name" value="T3SS_IM_R"/>
</dbReference>
<comment type="subcellular location">
    <subcellularLocation>
        <location evidence="1">Cell membrane</location>
        <topology evidence="1">Multi-pass membrane protein</topology>
    </subcellularLocation>
</comment>
<dbReference type="PANTHER" id="PTHR30065:SF1">
    <property type="entry name" value="SURFACE PRESENTATION OF ANTIGENS PROTEIN SPAR"/>
    <property type="match status" value="1"/>
</dbReference>
<evidence type="ECO:0000256" key="7">
    <source>
        <dbReference type="SAM" id="Phobius"/>
    </source>
</evidence>
<comment type="similarity">
    <text evidence="2">Belongs to the FliR/MopE/SpaR family.</text>
</comment>
<reference evidence="8 9" key="2">
    <citation type="journal article" date="2015" name="Stand. Genomic Sci.">
        <title>Draft genome sequence of Cellulomonas carbonis T26(T) and comparative analysis of six Cellulomonas genomes.</title>
        <authorList>
            <person name="Zhuang W."/>
            <person name="Zhang S."/>
            <person name="Xia X."/>
            <person name="Wang G."/>
        </authorList>
    </citation>
    <scope>NUCLEOTIDE SEQUENCE [LARGE SCALE GENOMIC DNA]</scope>
    <source>
        <strain evidence="8 9">T26</strain>
    </source>
</reference>
<evidence type="ECO:0000256" key="4">
    <source>
        <dbReference type="ARBA" id="ARBA00022692"/>
    </source>
</evidence>
<evidence type="ECO:0000313" key="9">
    <source>
        <dbReference type="Proteomes" id="UP000029839"/>
    </source>
</evidence>
<feature type="transmembrane region" description="Helical" evidence="7">
    <location>
        <begin position="213"/>
        <end position="238"/>
    </location>
</feature>